<dbReference type="InterPro" id="IPR011009">
    <property type="entry name" value="Kinase-like_dom_sf"/>
</dbReference>
<proteinExistence type="predicted"/>
<dbReference type="PANTHER" id="PTHR21310">
    <property type="entry name" value="AMINOGLYCOSIDE PHOSPHOTRANSFERASE-RELATED-RELATED"/>
    <property type="match status" value="1"/>
</dbReference>
<dbReference type="Gene3D" id="3.90.1200.10">
    <property type="match status" value="1"/>
</dbReference>
<dbReference type="CDD" id="cd05120">
    <property type="entry name" value="APH_ChoK_like"/>
    <property type="match status" value="1"/>
</dbReference>
<dbReference type="EMBL" id="JAAVMX010000003">
    <property type="protein sequence ID" value="KAF4511347.1"/>
    <property type="molecule type" value="Genomic_DNA"/>
</dbReference>
<evidence type="ECO:0000313" key="2">
    <source>
        <dbReference type="EMBL" id="KAF4511347.1"/>
    </source>
</evidence>
<protein>
    <recommendedName>
        <fullName evidence="1">Aminoglycoside phosphotransferase domain-containing protein</fullName>
    </recommendedName>
</protein>
<dbReference type="AlphaFoldDB" id="A0A8H4PVS5"/>
<keyword evidence="3" id="KW-1185">Reference proteome</keyword>
<evidence type="ECO:0000313" key="3">
    <source>
        <dbReference type="Proteomes" id="UP000557566"/>
    </source>
</evidence>
<feature type="domain" description="Aminoglycoside phosphotransferase" evidence="1">
    <location>
        <begin position="61"/>
        <end position="272"/>
    </location>
</feature>
<dbReference type="Proteomes" id="UP000557566">
    <property type="component" value="Unassembled WGS sequence"/>
</dbReference>
<comment type="caution">
    <text evidence="2">The sequence shown here is derived from an EMBL/GenBank/DDBJ whole genome shotgun (WGS) entry which is preliminary data.</text>
</comment>
<reference evidence="2 3" key="1">
    <citation type="journal article" date="2020" name="Genome Biol. Evol.">
        <title>A new high-quality draft genome assembly of the Chinese cordyceps Ophiocordyceps sinensis.</title>
        <authorList>
            <person name="Shu R."/>
            <person name="Zhang J."/>
            <person name="Meng Q."/>
            <person name="Zhang H."/>
            <person name="Zhou G."/>
            <person name="Li M."/>
            <person name="Wu P."/>
            <person name="Zhao Y."/>
            <person name="Chen C."/>
            <person name="Qin Q."/>
        </authorList>
    </citation>
    <scope>NUCLEOTIDE SEQUENCE [LARGE SCALE GENOMIC DNA]</scope>
    <source>
        <strain evidence="2 3">IOZ07</strain>
    </source>
</reference>
<dbReference type="PANTHER" id="PTHR21310:SF48">
    <property type="entry name" value="AMINOGLYCOSIDE PHOSPHOTRANSFERASE DOMAIN-CONTAINING PROTEIN"/>
    <property type="match status" value="1"/>
</dbReference>
<dbReference type="SUPFAM" id="SSF56112">
    <property type="entry name" value="Protein kinase-like (PK-like)"/>
    <property type="match status" value="1"/>
</dbReference>
<organism evidence="2 3">
    <name type="scientific">Ophiocordyceps sinensis</name>
    <dbReference type="NCBI Taxonomy" id="72228"/>
    <lineage>
        <taxon>Eukaryota</taxon>
        <taxon>Fungi</taxon>
        <taxon>Dikarya</taxon>
        <taxon>Ascomycota</taxon>
        <taxon>Pezizomycotina</taxon>
        <taxon>Sordariomycetes</taxon>
        <taxon>Hypocreomycetidae</taxon>
        <taxon>Hypocreales</taxon>
        <taxon>Ophiocordycipitaceae</taxon>
        <taxon>Ophiocordyceps</taxon>
    </lineage>
</organism>
<dbReference type="OrthoDB" id="4913714at2759"/>
<accession>A0A8H4PVS5</accession>
<dbReference type="InterPro" id="IPR002575">
    <property type="entry name" value="Aminoglycoside_PTrfase"/>
</dbReference>
<dbReference type="InterPro" id="IPR051678">
    <property type="entry name" value="AGP_Transferase"/>
</dbReference>
<evidence type="ECO:0000259" key="1">
    <source>
        <dbReference type="Pfam" id="PF01636"/>
    </source>
</evidence>
<gene>
    <name evidence="2" type="ORF">G6O67_003153</name>
</gene>
<dbReference type="Pfam" id="PF01636">
    <property type="entry name" value="APH"/>
    <property type="match status" value="1"/>
</dbReference>
<name>A0A8H4PVS5_9HYPO</name>
<sequence length="286" mass="32918">MDPTFELPFFAPQHRLPAPLPSQADIESSKLLKENEDRRVVLYDNCYVIKYGAHVSLLEGENMLFVKEKQAAPVPEVFALYSTTDVRGTSINYIVMEYIPGQGLDATWAGLDSLQKAKISSRLRLHFDALRSLPTPGYFGSIGKRPLEDDMFWTAPGDDTNRVISGPFDSELELNNALVDKYTYNSGLEHKAAYYRRVLPLILQNNNSVFTHGDLQRKNIIVRDDGEMVLIDWETAGWYPEYWEYASAMFACGAWKDDWHESVRHILAEYANEFAWFDMLRRELWS</sequence>